<evidence type="ECO:0000313" key="2">
    <source>
        <dbReference type="EMBL" id="KAJ8099765.1"/>
    </source>
</evidence>
<dbReference type="AlphaFoldDB" id="A0AAD7QR55"/>
<keyword evidence="1" id="KW-0472">Membrane</keyword>
<reference evidence="2" key="1">
    <citation type="submission" date="2023-03" db="EMBL/GenBank/DDBJ databases">
        <title>Near-Complete genome sequence of Lipomyces tetrasporous NRRL Y-64009, an oleaginous yeast capable of growing on lignocellulosic hydrolysates.</title>
        <authorList>
            <consortium name="Lawrence Berkeley National Laboratory"/>
            <person name="Jagtap S.S."/>
            <person name="Liu J.-J."/>
            <person name="Walukiewicz H.E."/>
            <person name="Pangilinan J."/>
            <person name="Lipzen A."/>
            <person name="Ahrendt S."/>
            <person name="Koriabine M."/>
            <person name="Cobaugh K."/>
            <person name="Salamov A."/>
            <person name="Yoshinaga Y."/>
            <person name="Ng V."/>
            <person name="Daum C."/>
            <person name="Grigoriev I.V."/>
            <person name="Slininger P.J."/>
            <person name="Dien B.S."/>
            <person name="Jin Y.-S."/>
            <person name="Rao C.V."/>
        </authorList>
    </citation>
    <scope>NUCLEOTIDE SEQUENCE</scope>
    <source>
        <strain evidence="2">NRRL Y-64009</strain>
    </source>
</reference>
<proteinExistence type="predicted"/>
<sequence length="64" mass="7371">MRRLWSILSPGIIFICISSFHALSSAREETVTSRKPARRVAWTARYGWLLSGLWSMMISSLRTK</sequence>
<keyword evidence="1" id="KW-1133">Transmembrane helix</keyword>
<dbReference type="Proteomes" id="UP001217417">
    <property type="component" value="Unassembled WGS sequence"/>
</dbReference>
<dbReference type="GeneID" id="80882942"/>
<dbReference type="EMBL" id="JARPMG010000006">
    <property type="protein sequence ID" value="KAJ8099765.1"/>
    <property type="molecule type" value="Genomic_DNA"/>
</dbReference>
<keyword evidence="3" id="KW-1185">Reference proteome</keyword>
<comment type="caution">
    <text evidence="2">The sequence shown here is derived from an EMBL/GenBank/DDBJ whole genome shotgun (WGS) entry which is preliminary data.</text>
</comment>
<name>A0AAD7QR55_9ASCO</name>
<protein>
    <submittedName>
        <fullName evidence="2">Uncharacterized protein</fullName>
    </submittedName>
</protein>
<feature type="transmembrane region" description="Helical" evidence="1">
    <location>
        <begin position="42"/>
        <end position="61"/>
    </location>
</feature>
<evidence type="ECO:0000256" key="1">
    <source>
        <dbReference type="SAM" id="Phobius"/>
    </source>
</evidence>
<gene>
    <name evidence="2" type="ORF">POJ06DRAFT_254445</name>
</gene>
<evidence type="ECO:0000313" key="3">
    <source>
        <dbReference type="Proteomes" id="UP001217417"/>
    </source>
</evidence>
<keyword evidence="1" id="KW-0812">Transmembrane</keyword>
<organism evidence="2 3">
    <name type="scientific">Lipomyces tetrasporus</name>
    <dbReference type="NCBI Taxonomy" id="54092"/>
    <lineage>
        <taxon>Eukaryota</taxon>
        <taxon>Fungi</taxon>
        <taxon>Dikarya</taxon>
        <taxon>Ascomycota</taxon>
        <taxon>Saccharomycotina</taxon>
        <taxon>Lipomycetes</taxon>
        <taxon>Lipomycetales</taxon>
        <taxon>Lipomycetaceae</taxon>
        <taxon>Lipomyces</taxon>
    </lineage>
</organism>
<accession>A0AAD7QR55</accession>
<dbReference type="RefSeq" id="XP_056043215.1">
    <property type="nucleotide sequence ID" value="XM_056187776.1"/>
</dbReference>